<gene>
    <name evidence="2" type="ORF">Csa_7G111310</name>
</gene>
<evidence type="ECO:0000256" key="1">
    <source>
        <dbReference type="SAM" id="MobiDB-lite"/>
    </source>
</evidence>
<dbReference type="Proteomes" id="UP000029981">
    <property type="component" value="Chromosome 7"/>
</dbReference>
<accession>A0A0A0K314</accession>
<evidence type="ECO:0000313" key="3">
    <source>
        <dbReference type="Proteomes" id="UP000029981"/>
    </source>
</evidence>
<reference evidence="2 3" key="1">
    <citation type="journal article" date="2009" name="Nat. Genet.">
        <title>The genome of the cucumber, Cucumis sativus L.</title>
        <authorList>
            <person name="Huang S."/>
            <person name="Li R."/>
            <person name="Zhang Z."/>
            <person name="Li L."/>
            <person name="Gu X."/>
            <person name="Fan W."/>
            <person name="Lucas W.J."/>
            <person name="Wang X."/>
            <person name="Xie B."/>
            <person name="Ni P."/>
            <person name="Ren Y."/>
            <person name="Zhu H."/>
            <person name="Li J."/>
            <person name="Lin K."/>
            <person name="Jin W."/>
            <person name="Fei Z."/>
            <person name="Li G."/>
            <person name="Staub J."/>
            <person name="Kilian A."/>
            <person name="van der Vossen E.A."/>
            <person name="Wu Y."/>
            <person name="Guo J."/>
            <person name="He J."/>
            <person name="Jia Z."/>
            <person name="Ren Y."/>
            <person name="Tian G."/>
            <person name="Lu Y."/>
            <person name="Ruan J."/>
            <person name="Qian W."/>
            <person name="Wang M."/>
            <person name="Huang Q."/>
            <person name="Li B."/>
            <person name="Xuan Z."/>
            <person name="Cao J."/>
            <person name="Asan"/>
            <person name="Wu Z."/>
            <person name="Zhang J."/>
            <person name="Cai Q."/>
            <person name="Bai Y."/>
            <person name="Zhao B."/>
            <person name="Han Y."/>
            <person name="Li Y."/>
            <person name="Li X."/>
            <person name="Wang S."/>
            <person name="Shi Q."/>
            <person name="Liu S."/>
            <person name="Cho W.K."/>
            <person name="Kim J.Y."/>
            <person name="Xu Y."/>
            <person name="Heller-Uszynska K."/>
            <person name="Miao H."/>
            <person name="Cheng Z."/>
            <person name="Zhang S."/>
            <person name="Wu J."/>
            <person name="Yang Y."/>
            <person name="Kang H."/>
            <person name="Li M."/>
            <person name="Liang H."/>
            <person name="Ren X."/>
            <person name="Shi Z."/>
            <person name="Wen M."/>
            <person name="Jian M."/>
            <person name="Yang H."/>
            <person name="Zhang G."/>
            <person name="Yang Z."/>
            <person name="Chen R."/>
            <person name="Liu S."/>
            <person name="Li J."/>
            <person name="Ma L."/>
            <person name="Liu H."/>
            <person name="Zhou Y."/>
            <person name="Zhao J."/>
            <person name="Fang X."/>
            <person name="Li G."/>
            <person name="Fang L."/>
            <person name="Li Y."/>
            <person name="Liu D."/>
            <person name="Zheng H."/>
            <person name="Zhang Y."/>
            <person name="Qin N."/>
            <person name="Li Z."/>
            <person name="Yang G."/>
            <person name="Yang S."/>
            <person name="Bolund L."/>
            <person name="Kristiansen K."/>
            <person name="Zheng H."/>
            <person name="Li S."/>
            <person name="Zhang X."/>
            <person name="Yang H."/>
            <person name="Wang J."/>
            <person name="Sun R."/>
            <person name="Zhang B."/>
            <person name="Jiang S."/>
            <person name="Wang J."/>
            <person name="Du Y."/>
            <person name="Li S."/>
        </authorList>
    </citation>
    <scope>NUCLEOTIDE SEQUENCE [LARGE SCALE GENOMIC DNA]</scope>
    <source>
        <strain evidence="3">cv. 9930</strain>
    </source>
</reference>
<dbReference type="EMBL" id="CM002928">
    <property type="protein sequence ID" value="KGN44025.1"/>
    <property type="molecule type" value="Genomic_DNA"/>
</dbReference>
<organism evidence="2 3">
    <name type="scientific">Cucumis sativus</name>
    <name type="common">Cucumber</name>
    <dbReference type="NCBI Taxonomy" id="3659"/>
    <lineage>
        <taxon>Eukaryota</taxon>
        <taxon>Viridiplantae</taxon>
        <taxon>Streptophyta</taxon>
        <taxon>Embryophyta</taxon>
        <taxon>Tracheophyta</taxon>
        <taxon>Spermatophyta</taxon>
        <taxon>Magnoliopsida</taxon>
        <taxon>eudicotyledons</taxon>
        <taxon>Gunneridae</taxon>
        <taxon>Pentapetalae</taxon>
        <taxon>rosids</taxon>
        <taxon>fabids</taxon>
        <taxon>Cucurbitales</taxon>
        <taxon>Cucurbitaceae</taxon>
        <taxon>Benincaseae</taxon>
        <taxon>Cucumis</taxon>
    </lineage>
</organism>
<reference evidence="2 3" key="4">
    <citation type="journal article" date="2011" name="BMC Genomics">
        <title>RNA-Seq improves annotation of protein-coding genes in the cucumber genome.</title>
        <authorList>
            <person name="Li Z."/>
            <person name="Zhang Z."/>
            <person name="Yan P."/>
            <person name="Huang S."/>
            <person name="Fei Z."/>
            <person name="Lin K."/>
        </authorList>
    </citation>
    <scope>NUCLEOTIDE SEQUENCE [LARGE SCALE GENOMIC DNA]</scope>
    <source>
        <strain evidence="3">cv. 9930</strain>
    </source>
</reference>
<dbReference type="AlphaFoldDB" id="A0A0A0K314"/>
<dbReference type="Gramene" id="KGN44025">
    <property type="protein sequence ID" value="KGN44025"/>
    <property type="gene ID" value="Csa_7G111310"/>
</dbReference>
<reference evidence="2 3" key="2">
    <citation type="journal article" date="2009" name="PLoS ONE">
        <title>An integrated genetic and cytogenetic map of the cucumber genome.</title>
        <authorList>
            <person name="Ren Y."/>
            <person name="Zhang Z."/>
            <person name="Liu J."/>
            <person name="Staub J.E."/>
            <person name="Han Y."/>
            <person name="Cheng Z."/>
            <person name="Li X."/>
            <person name="Lu J."/>
            <person name="Miao H."/>
            <person name="Kang H."/>
            <person name="Xie B."/>
            <person name="Gu X."/>
            <person name="Wang X."/>
            <person name="Du Y."/>
            <person name="Jin W."/>
            <person name="Huang S."/>
        </authorList>
    </citation>
    <scope>NUCLEOTIDE SEQUENCE [LARGE SCALE GENOMIC DNA]</scope>
    <source>
        <strain evidence="3">cv. 9930</strain>
    </source>
</reference>
<name>A0A0A0K314_CUCSA</name>
<feature type="compositionally biased region" description="Basic residues" evidence="1">
    <location>
        <begin position="82"/>
        <end position="95"/>
    </location>
</feature>
<feature type="region of interest" description="Disordered" evidence="1">
    <location>
        <begin position="60"/>
        <end position="95"/>
    </location>
</feature>
<protein>
    <submittedName>
        <fullName evidence="2">Uncharacterized protein</fullName>
    </submittedName>
</protein>
<sequence>MNLDKEVVFQRLIEETVQDSFCGKSAVIERKAISIPKSEVTVYAIVTNIIRYTKSLKTPAIDSLSNGDVKRQRESVNGSATSRKRSKRQKRKYRH</sequence>
<reference evidence="2 3" key="3">
    <citation type="journal article" date="2010" name="BMC Genomics">
        <title>Transcriptome sequencing and comparative analysis of cucumber flowers with different sex types.</title>
        <authorList>
            <person name="Guo S."/>
            <person name="Zheng Y."/>
            <person name="Joung J.G."/>
            <person name="Liu S."/>
            <person name="Zhang Z."/>
            <person name="Crasta O.R."/>
            <person name="Sobral B.W."/>
            <person name="Xu Y."/>
            <person name="Huang S."/>
            <person name="Fei Z."/>
        </authorList>
    </citation>
    <scope>NUCLEOTIDE SEQUENCE [LARGE SCALE GENOMIC DNA]</scope>
    <source>
        <strain evidence="3">cv. 9930</strain>
    </source>
</reference>
<dbReference type="STRING" id="3659.A0A0A0K314"/>
<proteinExistence type="predicted"/>
<evidence type="ECO:0000313" key="2">
    <source>
        <dbReference type="EMBL" id="KGN44025.1"/>
    </source>
</evidence>
<keyword evidence="3" id="KW-1185">Reference proteome</keyword>